<reference evidence="2" key="1">
    <citation type="journal article" date="2013" name="Science">
        <title>Gene transfer from bacteria and archaea facilitated evolution of an extremophilic eukaryote.</title>
        <authorList>
            <person name="Schonknecht G."/>
            <person name="Chen W.H."/>
            <person name="Ternes C.M."/>
            <person name="Barbier G.G."/>
            <person name="Shrestha R.P."/>
            <person name="Stanke M."/>
            <person name="Brautigam A."/>
            <person name="Baker B.J."/>
            <person name="Banfield J.F."/>
            <person name="Garavito R.M."/>
            <person name="Carr K."/>
            <person name="Wilkerson C."/>
            <person name="Rensing S.A."/>
            <person name="Gagneul D."/>
            <person name="Dickenson N.E."/>
            <person name="Oesterhelt C."/>
            <person name="Lercher M.J."/>
            <person name="Weber A.P."/>
        </authorList>
    </citation>
    <scope>NUCLEOTIDE SEQUENCE [LARGE SCALE GENOMIC DNA]</scope>
    <source>
        <strain evidence="2">074W</strain>
    </source>
</reference>
<proteinExistence type="predicted"/>
<dbReference type="Proteomes" id="UP000030680">
    <property type="component" value="Unassembled WGS sequence"/>
</dbReference>
<dbReference type="AlphaFoldDB" id="M2XBX2"/>
<sequence length="111" mass="12830">MGYFGCRTPNINFSTQSNYSQLSTEYGSYVDDFTKRKLFISFLTYLCIYDKDCCERESIPKIKRDNQILTFCCFTYTVEFPSEGETLEIIGLNVLKDNPTLTGITCFAQFL</sequence>
<name>M2XBX2_GALSU</name>
<accession>M2XBX2</accession>
<dbReference type="RefSeq" id="XP_005703902.1">
    <property type="nucleotide sequence ID" value="XM_005703845.1"/>
</dbReference>
<protein>
    <submittedName>
        <fullName evidence="1">Uncharacterized protein</fullName>
    </submittedName>
</protein>
<gene>
    <name evidence="1" type="ORF">Gasu_51080</name>
</gene>
<evidence type="ECO:0000313" key="1">
    <source>
        <dbReference type="EMBL" id="EME27382.1"/>
    </source>
</evidence>
<keyword evidence="2" id="KW-1185">Reference proteome</keyword>
<evidence type="ECO:0000313" key="2">
    <source>
        <dbReference type="Proteomes" id="UP000030680"/>
    </source>
</evidence>
<dbReference type="EMBL" id="KB454533">
    <property type="protein sequence ID" value="EME27382.1"/>
    <property type="molecule type" value="Genomic_DNA"/>
</dbReference>
<dbReference type="Gramene" id="EME27382">
    <property type="protein sequence ID" value="EME27382"/>
    <property type="gene ID" value="Gasu_51080"/>
</dbReference>
<dbReference type="GeneID" id="17086296"/>
<organism evidence="1 2">
    <name type="scientific">Galdieria sulphuraria</name>
    <name type="common">Red alga</name>
    <dbReference type="NCBI Taxonomy" id="130081"/>
    <lineage>
        <taxon>Eukaryota</taxon>
        <taxon>Rhodophyta</taxon>
        <taxon>Bangiophyceae</taxon>
        <taxon>Galdieriales</taxon>
        <taxon>Galdieriaceae</taxon>
        <taxon>Galdieria</taxon>
    </lineage>
</organism>
<dbReference type="KEGG" id="gsl:Gasu_51080"/>